<evidence type="ECO:0000256" key="2">
    <source>
        <dbReference type="SAM" id="MobiDB-lite"/>
    </source>
</evidence>
<sequence length="479" mass="53950">MADRDPCRDGRNGTCDNESAISGLPKQEATQSAFTAATEPYIKTEDKAERSARSVRDRTIEVVSLLSPETEARPSQETNEPGNCHSRSISLRPKPGLKREAGDEVEGVTTKRNRGPGAEASREDPFLAALNAAVEQYRQQEAAEKSKLQDKIENLEAQLTKSQEEYVRLQAQIVASETSHATVITGPDDCSSDLEPAATQGNSAVNRILKRSIADLLAKNAGLRHDLHVKDEELSTKNEEIQLKNKMLRSREEDLRDSEHRLTAMAEDLREQKVLRREADSALRSAEAENQKAAESLKSMEENYQEQLEHKKALANILKDKEQRLNGRTYKRMVEGRRNKQKPNNFGGNYRKQIGDLRTALDARGKTIEGLRENLRFSNDTLRKTKAELLLECAKSGNLMARNKKLSTVQIQKDLWEMRAKNMYSVYQDVLEKNEELVEKVKGTLEVCQSGTISKKTRMALEKLKGRPLEELSAFTKTD</sequence>
<reference evidence="3 4" key="1">
    <citation type="submission" date="2024-02" db="EMBL/GenBank/DDBJ databases">
        <title>De novo assembly and annotation of 12 fungi associated with fruit tree decline syndrome in Ontario, Canada.</title>
        <authorList>
            <person name="Sulman M."/>
            <person name="Ellouze W."/>
            <person name="Ilyukhin E."/>
        </authorList>
    </citation>
    <scope>NUCLEOTIDE SEQUENCE [LARGE SCALE GENOMIC DNA]</scope>
    <source>
        <strain evidence="3 4">M42-189</strain>
    </source>
</reference>
<comment type="caution">
    <text evidence="3">The sequence shown here is derived from an EMBL/GenBank/DDBJ whole genome shotgun (WGS) entry which is preliminary data.</text>
</comment>
<protein>
    <submittedName>
        <fullName evidence="3">Uncharacterized protein</fullName>
    </submittedName>
</protein>
<evidence type="ECO:0000313" key="3">
    <source>
        <dbReference type="EMBL" id="KAL1595790.1"/>
    </source>
</evidence>
<keyword evidence="1" id="KW-0175">Coiled coil</keyword>
<feature type="coiled-coil region" evidence="1">
    <location>
        <begin position="127"/>
        <end position="172"/>
    </location>
</feature>
<feature type="compositionally biased region" description="Polar residues" evidence="2">
    <location>
        <begin position="73"/>
        <end position="89"/>
    </location>
</feature>
<dbReference type="EMBL" id="JAKJXO020000015">
    <property type="protein sequence ID" value="KAL1595790.1"/>
    <property type="molecule type" value="Genomic_DNA"/>
</dbReference>
<keyword evidence="4" id="KW-1185">Reference proteome</keyword>
<evidence type="ECO:0000313" key="4">
    <source>
        <dbReference type="Proteomes" id="UP001521785"/>
    </source>
</evidence>
<name>A0ABR3QUH1_9PLEO</name>
<feature type="coiled-coil region" evidence="1">
    <location>
        <begin position="238"/>
        <end position="321"/>
    </location>
</feature>
<proteinExistence type="predicted"/>
<gene>
    <name evidence="3" type="ORF">SLS60_009479</name>
</gene>
<accession>A0ABR3QUH1</accession>
<feature type="compositionally biased region" description="Basic and acidic residues" evidence="2">
    <location>
        <begin position="42"/>
        <end position="60"/>
    </location>
</feature>
<evidence type="ECO:0000256" key="1">
    <source>
        <dbReference type="SAM" id="Coils"/>
    </source>
</evidence>
<organism evidence="3 4">
    <name type="scientific">Paraconiothyrium brasiliense</name>
    <dbReference type="NCBI Taxonomy" id="300254"/>
    <lineage>
        <taxon>Eukaryota</taxon>
        <taxon>Fungi</taxon>
        <taxon>Dikarya</taxon>
        <taxon>Ascomycota</taxon>
        <taxon>Pezizomycotina</taxon>
        <taxon>Dothideomycetes</taxon>
        <taxon>Pleosporomycetidae</taxon>
        <taxon>Pleosporales</taxon>
        <taxon>Massarineae</taxon>
        <taxon>Didymosphaeriaceae</taxon>
        <taxon>Paraconiothyrium</taxon>
    </lineage>
</organism>
<feature type="region of interest" description="Disordered" evidence="2">
    <location>
        <begin position="1"/>
        <end position="121"/>
    </location>
</feature>
<dbReference type="Proteomes" id="UP001521785">
    <property type="component" value="Unassembled WGS sequence"/>
</dbReference>
<feature type="compositionally biased region" description="Basic and acidic residues" evidence="2">
    <location>
        <begin position="1"/>
        <end position="11"/>
    </location>
</feature>